<feature type="compositionally biased region" description="Low complexity" evidence="1">
    <location>
        <begin position="28"/>
        <end position="40"/>
    </location>
</feature>
<name>A0A9P7YC60_9HELO</name>
<accession>A0A9P7YC60</accession>
<protein>
    <submittedName>
        <fullName evidence="2">Uncharacterized protein</fullName>
    </submittedName>
</protein>
<dbReference type="AlphaFoldDB" id="A0A9P7YC60"/>
<reference evidence="2" key="1">
    <citation type="journal article" date="2021" name="IMA Fungus">
        <title>Genomic characterization of three marine fungi, including Emericellopsis atlantica sp. nov. with signatures of a generalist lifestyle and marine biomass degradation.</title>
        <authorList>
            <person name="Hagestad O.C."/>
            <person name="Hou L."/>
            <person name="Andersen J.H."/>
            <person name="Hansen E.H."/>
            <person name="Altermark B."/>
            <person name="Li C."/>
            <person name="Kuhnert E."/>
            <person name="Cox R.J."/>
            <person name="Crous P.W."/>
            <person name="Spatafora J.W."/>
            <person name="Lail K."/>
            <person name="Amirebrahimi M."/>
            <person name="Lipzen A."/>
            <person name="Pangilinan J."/>
            <person name="Andreopoulos W."/>
            <person name="Hayes R.D."/>
            <person name="Ng V."/>
            <person name="Grigoriev I.V."/>
            <person name="Jackson S.A."/>
            <person name="Sutton T.D.S."/>
            <person name="Dobson A.D.W."/>
            <person name="Rama T."/>
        </authorList>
    </citation>
    <scope>NUCLEOTIDE SEQUENCE</scope>
    <source>
        <strain evidence="2">TRa018bII</strain>
    </source>
</reference>
<evidence type="ECO:0000256" key="1">
    <source>
        <dbReference type="SAM" id="MobiDB-lite"/>
    </source>
</evidence>
<dbReference type="OrthoDB" id="5315820at2759"/>
<evidence type="ECO:0000313" key="2">
    <source>
        <dbReference type="EMBL" id="KAG9231025.1"/>
    </source>
</evidence>
<keyword evidence="3" id="KW-1185">Reference proteome</keyword>
<dbReference type="Proteomes" id="UP000824998">
    <property type="component" value="Unassembled WGS sequence"/>
</dbReference>
<comment type="caution">
    <text evidence="2">The sequence shown here is derived from an EMBL/GenBank/DDBJ whole genome shotgun (WGS) entry which is preliminary data.</text>
</comment>
<gene>
    <name evidence="2" type="ORF">BJ875DRAFT_133565</name>
</gene>
<feature type="compositionally biased region" description="Basic and acidic residues" evidence="1">
    <location>
        <begin position="291"/>
        <end position="307"/>
    </location>
</feature>
<feature type="compositionally biased region" description="Low complexity" evidence="1">
    <location>
        <begin position="130"/>
        <end position="150"/>
    </location>
</feature>
<dbReference type="EMBL" id="MU251628">
    <property type="protein sequence ID" value="KAG9231025.1"/>
    <property type="molecule type" value="Genomic_DNA"/>
</dbReference>
<feature type="region of interest" description="Disordered" evidence="1">
    <location>
        <begin position="130"/>
        <end position="327"/>
    </location>
</feature>
<sequence>MATPTLVDLPEPPSNPDTPTEAPGTPNSTTTSLSALSTTAIKDGHRGSAFPHQGHGHGHRHQPSSNTLEAERADRISRLAGLERVSTARPPNPNIVGGAGAGTGTAVGQIPGYFDQNGNPVYTTKISTVGSASATGSTGGRTTTWASGSAKASRDGEDEDQMSIEGNYRDIDADRYSASAVDEDMDQDGMSDNTSLVGFGEGAGSTVSGPTYNRRDLGASPAMGKSALATQLQSVSGSGTPASASTSTTVDQQRRDARMIDGLTNDTASGFVDTAARDGRGIPTRGAGVEAAERILRDRLDDSESRKPPLGSPDEAGLGKFYFEDKK</sequence>
<feature type="region of interest" description="Disordered" evidence="1">
    <location>
        <begin position="1"/>
        <end position="107"/>
    </location>
</feature>
<organism evidence="2 3">
    <name type="scientific">Amylocarpus encephaloides</name>
    <dbReference type="NCBI Taxonomy" id="45428"/>
    <lineage>
        <taxon>Eukaryota</taxon>
        <taxon>Fungi</taxon>
        <taxon>Dikarya</taxon>
        <taxon>Ascomycota</taxon>
        <taxon>Pezizomycotina</taxon>
        <taxon>Leotiomycetes</taxon>
        <taxon>Helotiales</taxon>
        <taxon>Helotiales incertae sedis</taxon>
        <taxon>Amylocarpus</taxon>
    </lineage>
</organism>
<feature type="compositionally biased region" description="Low complexity" evidence="1">
    <location>
        <begin position="234"/>
        <end position="250"/>
    </location>
</feature>
<proteinExistence type="predicted"/>
<evidence type="ECO:0000313" key="3">
    <source>
        <dbReference type="Proteomes" id="UP000824998"/>
    </source>
</evidence>